<organism evidence="5 6">
    <name type="scientific">Penicillium argentinense</name>
    <dbReference type="NCBI Taxonomy" id="1131581"/>
    <lineage>
        <taxon>Eukaryota</taxon>
        <taxon>Fungi</taxon>
        <taxon>Dikarya</taxon>
        <taxon>Ascomycota</taxon>
        <taxon>Pezizomycotina</taxon>
        <taxon>Eurotiomycetes</taxon>
        <taxon>Eurotiomycetidae</taxon>
        <taxon>Eurotiales</taxon>
        <taxon>Aspergillaceae</taxon>
        <taxon>Penicillium</taxon>
    </lineage>
</organism>
<keyword evidence="6" id="KW-1185">Reference proteome</keyword>
<dbReference type="AlphaFoldDB" id="A0A9W9EXS7"/>
<feature type="chain" id="PRO_5040798714" description="Yeast cell wall synthesis Kre9/Knh1-like N-terminal domain-containing protein" evidence="3">
    <location>
        <begin position="19"/>
        <end position="209"/>
    </location>
</feature>
<proteinExistence type="predicted"/>
<evidence type="ECO:0000256" key="1">
    <source>
        <dbReference type="ARBA" id="ARBA00022729"/>
    </source>
</evidence>
<dbReference type="InterPro" id="IPR018466">
    <property type="entry name" value="Kre9/Knh1-like_N"/>
</dbReference>
<accession>A0A9W9EXS7</accession>
<feature type="signal peptide" evidence="3">
    <location>
        <begin position="1"/>
        <end position="18"/>
    </location>
</feature>
<protein>
    <recommendedName>
        <fullName evidence="4">Yeast cell wall synthesis Kre9/Knh1-like N-terminal domain-containing protein</fullName>
    </recommendedName>
</protein>
<evidence type="ECO:0000256" key="2">
    <source>
        <dbReference type="SAM" id="MobiDB-lite"/>
    </source>
</evidence>
<dbReference type="Proteomes" id="UP001149074">
    <property type="component" value="Unassembled WGS sequence"/>
</dbReference>
<evidence type="ECO:0000313" key="5">
    <source>
        <dbReference type="EMBL" id="KAJ5089844.1"/>
    </source>
</evidence>
<evidence type="ECO:0000259" key="4">
    <source>
        <dbReference type="Pfam" id="PF10342"/>
    </source>
</evidence>
<reference evidence="5" key="2">
    <citation type="journal article" date="2023" name="IMA Fungus">
        <title>Comparative genomic study of the Penicillium genus elucidates a diverse pangenome and 15 lateral gene transfer events.</title>
        <authorList>
            <person name="Petersen C."/>
            <person name="Sorensen T."/>
            <person name="Nielsen M.R."/>
            <person name="Sondergaard T.E."/>
            <person name="Sorensen J.L."/>
            <person name="Fitzpatrick D.A."/>
            <person name="Frisvad J.C."/>
            <person name="Nielsen K.L."/>
        </authorList>
    </citation>
    <scope>NUCLEOTIDE SEQUENCE</scope>
    <source>
        <strain evidence="5">IBT 30761</strain>
    </source>
</reference>
<evidence type="ECO:0000256" key="3">
    <source>
        <dbReference type="SAM" id="SignalP"/>
    </source>
</evidence>
<feature type="region of interest" description="Disordered" evidence="2">
    <location>
        <begin position="114"/>
        <end position="145"/>
    </location>
</feature>
<gene>
    <name evidence="5" type="ORF">N7532_008528</name>
</gene>
<dbReference type="Pfam" id="PF10342">
    <property type="entry name" value="Kre9_KNH"/>
    <property type="match status" value="1"/>
</dbReference>
<dbReference type="GeneID" id="81359999"/>
<dbReference type="OrthoDB" id="5316007at2759"/>
<feature type="region of interest" description="Disordered" evidence="2">
    <location>
        <begin position="160"/>
        <end position="180"/>
    </location>
</feature>
<dbReference type="PANTHER" id="PTHR35185">
    <property type="entry name" value="SERINE/THREONINE-RICH PROTEIN ADG2-RELATED"/>
    <property type="match status" value="1"/>
</dbReference>
<dbReference type="PANTHER" id="PTHR35185:SF1">
    <property type="entry name" value="UPF0619 GPI-ANCHORED MEMBRANE PROTEIN C1322.10"/>
    <property type="match status" value="1"/>
</dbReference>
<dbReference type="RefSeq" id="XP_056471826.1">
    <property type="nucleotide sequence ID" value="XM_056621020.1"/>
</dbReference>
<sequence length="209" mass="20567">MRVSVILALAPLAISVGALQVTEPKKDAEIDASGSFVVKWSSVDSDPSTFDLYLVNNAVYPNVNKKIASGIDTSDGSYTAKGIDAAAGDGYQVNLLSDSTENTGILAQSQQFNVTGSSDSSSTTTGASSLTSATTATSSEETTTNALITTTSAGTVITSKPTAASGSASGSVSGTSSAAPTTSLNAGGSIAAHPAAAAGIFAGVLVFAL</sequence>
<evidence type="ECO:0000313" key="6">
    <source>
        <dbReference type="Proteomes" id="UP001149074"/>
    </source>
</evidence>
<feature type="compositionally biased region" description="Low complexity" evidence="2">
    <location>
        <begin position="115"/>
        <end position="145"/>
    </location>
</feature>
<comment type="caution">
    <text evidence="5">The sequence shown here is derived from an EMBL/GenBank/DDBJ whole genome shotgun (WGS) entry which is preliminary data.</text>
</comment>
<keyword evidence="1 3" id="KW-0732">Signal</keyword>
<dbReference type="InterPro" id="IPR052479">
    <property type="entry name" value="GPI-anchor_Adhesion_Reg"/>
</dbReference>
<feature type="domain" description="Yeast cell wall synthesis Kre9/Knh1-like N-terminal" evidence="4">
    <location>
        <begin position="24"/>
        <end position="114"/>
    </location>
</feature>
<reference evidence="5" key="1">
    <citation type="submission" date="2022-11" db="EMBL/GenBank/DDBJ databases">
        <authorList>
            <person name="Petersen C."/>
        </authorList>
    </citation>
    <scope>NUCLEOTIDE SEQUENCE</scope>
    <source>
        <strain evidence="5">IBT 30761</strain>
    </source>
</reference>
<name>A0A9W9EXS7_9EURO</name>
<dbReference type="EMBL" id="JAPQKI010000009">
    <property type="protein sequence ID" value="KAJ5089844.1"/>
    <property type="molecule type" value="Genomic_DNA"/>
</dbReference>